<dbReference type="RefSeq" id="WP_289164430.1">
    <property type="nucleotide sequence ID" value="NZ_JASZZN010000010.1"/>
</dbReference>
<protein>
    <submittedName>
        <fullName evidence="1">Uncharacterized protein</fullName>
    </submittedName>
</protein>
<evidence type="ECO:0000313" key="1">
    <source>
        <dbReference type="EMBL" id="MDM4016811.1"/>
    </source>
</evidence>
<sequence>MPMQFSLRKLLITTALAATCFALIVAWHHSIMGRVRYARRLESHIESLRGRRPSQLTISQWDCMVDWTRNLHGNSLIAFQTSTPQLAKFEARVAARLAGNVDANTIEWLWDEYAGVCPGGQNYQRFRLMVNDSLAALNSPSRLDPPDLPTD</sequence>
<organism evidence="1 2">
    <name type="scientific">Roseiconus lacunae</name>
    <dbReference type="NCBI Taxonomy" id="2605694"/>
    <lineage>
        <taxon>Bacteria</taxon>
        <taxon>Pseudomonadati</taxon>
        <taxon>Planctomycetota</taxon>
        <taxon>Planctomycetia</taxon>
        <taxon>Pirellulales</taxon>
        <taxon>Pirellulaceae</taxon>
        <taxon>Roseiconus</taxon>
    </lineage>
</organism>
<reference evidence="1 2" key="1">
    <citation type="submission" date="2023-06" db="EMBL/GenBank/DDBJ databases">
        <title>Roseiconus lacunae JC819 isolated from Gulf of Mannar region, Tamil Nadu.</title>
        <authorList>
            <person name="Pk S."/>
            <person name="Ch S."/>
            <person name="Ch V.R."/>
        </authorList>
    </citation>
    <scope>NUCLEOTIDE SEQUENCE [LARGE SCALE GENOMIC DNA]</scope>
    <source>
        <strain evidence="1 2">JC819</strain>
    </source>
</reference>
<proteinExistence type="predicted"/>
<gene>
    <name evidence="1" type="ORF">QTN89_15300</name>
</gene>
<accession>A0ABT7PKI2</accession>
<keyword evidence="2" id="KW-1185">Reference proteome</keyword>
<evidence type="ECO:0000313" key="2">
    <source>
        <dbReference type="Proteomes" id="UP001239462"/>
    </source>
</evidence>
<name>A0ABT7PKI2_9BACT</name>
<comment type="caution">
    <text evidence="1">The sequence shown here is derived from an EMBL/GenBank/DDBJ whole genome shotgun (WGS) entry which is preliminary data.</text>
</comment>
<dbReference type="EMBL" id="JASZZN010000010">
    <property type="protein sequence ID" value="MDM4016811.1"/>
    <property type="molecule type" value="Genomic_DNA"/>
</dbReference>
<dbReference type="Proteomes" id="UP001239462">
    <property type="component" value="Unassembled WGS sequence"/>
</dbReference>